<dbReference type="InterPro" id="IPR036873">
    <property type="entry name" value="Rhodanese-like_dom_sf"/>
</dbReference>
<dbReference type="PROSITE" id="PS50206">
    <property type="entry name" value="RHODANESE_3"/>
    <property type="match status" value="1"/>
</dbReference>
<organism evidence="2 3">
    <name type="scientific">Novosphingobium pokkalii</name>
    <dbReference type="NCBI Taxonomy" id="1770194"/>
    <lineage>
        <taxon>Bacteria</taxon>
        <taxon>Pseudomonadati</taxon>
        <taxon>Pseudomonadota</taxon>
        <taxon>Alphaproteobacteria</taxon>
        <taxon>Sphingomonadales</taxon>
        <taxon>Sphingomonadaceae</taxon>
        <taxon>Novosphingobium</taxon>
    </lineage>
</organism>
<dbReference type="Proteomes" id="UP001595683">
    <property type="component" value="Unassembled WGS sequence"/>
</dbReference>
<gene>
    <name evidence="2" type="ORF">ACFOOT_11940</name>
</gene>
<protein>
    <submittedName>
        <fullName evidence="2">Rhodanese-like domain-containing protein</fullName>
    </submittedName>
</protein>
<dbReference type="EMBL" id="JBHRYE010000019">
    <property type="protein sequence ID" value="MFC3672133.1"/>
    <property type="molecule type" value="Genomic_DNA"/>
</dbReference>
<feature type="domain" description="Rhodanese" evidence="1">
    <location>
        <begin position="33"/>
        <end position="121"/>
    </location>
</feature>
<proteinExistence type="predicted"/>
<dbReference type="CDD" id="cd00158">
    <property type="entry name" value="RHOD"/>
    <property type="match status" value="1"/>
</dbReference>
<dbReference type="PANTHER" id="PTHR44086">
    <property type="entry name" value="THIOSULFATE SULFURTRANSFERASE RDL2, MITOCHONDRIAL-RELATED"/>
    <property type="match status" value="1"/>
</dbReference>
<dbReference type="RefSeq" id="WP_373299321.1">
    <property type="nucleotide sequence ID" value="NZ_BMZP01000020.1"/>
</dbReference>
<dbReference type="PANTHER" id="PTHR44086:SF10">
    <property type="entry name" value="THIOSULFATE SULFURTRANSFERASE_RHODANESE-LIKE DOMAIN-CONTAINING PROTEIN 3"/>
    <property type="match status" value="1"/>
</dbReference>
<keyword evidence="3" id="KW-1185">Reference proteome</keyword>
<dbReference type="Pfam" id="PF00581">
    <property type="entry name" value="Rhodanese"/>
    <property type="match status" value="1"/>
</dbReference>
<sequence>MRCLFGVGMMVFGLGKSAKHREISASELAAMVQANQALVVDVREIDEFAGGHIPGAINMPLSTFQPSRLPDPNGKQLVLTCLGGKRSGMALDKCVAAQASVDTHLAGGFGAWAKAGLPVER</sequence>
<reference evidence="3" key="1">
    <citation type="journal article" date="2019" name="Int. J. Syst. Evol. Microbiol.">
        <title>The Global Catalogue of Microorganisms (GCM) 10K type strain sequencing project: providing services to taxonomists for standard genome sequencing and annotation.</title>
        <authorList>
            <consortium name="The Broad Institute Genomics Platform"/>
            <consortium name="The Broad Institute Genome Sequencing Center for Infectious Disease"/>
            <person name="Wu L."/>
            <person name="Ma J."/>
        </authorList>
    </citation>
    <scope>NUCLEOTIDE SEQUENCE [LARGE SCALE GENOMIC DNA]</scope>
    <source>
        <strain evidence="3">KCTC 42224</strain>
    </source>
</reference>
<dbReference type="Gene3D" id="3.40.250.10">
    <property type="entry name" value="Rhodanese-like domain"/>
    <property type="match status" value="1"/>
</dbReference>
<evidence type="ECO:0000313" key="3">
    <source>
        <dbReference type="Proteomes" id="UP001595683"/>
    </source>
</evidence>
<comment type="caution">
    <text evidence="2">The sequence shown here is derived from an EMBL/GenBank/DDBJ whole genome shotgun (WGS) entry which is preliminary data.</text>
</comment>
<evidence type="ECO:0000313" key="2">
    <source>
        <dbReference type="EMBL" id="MFC3672133.1"/>
    </source>
</evidence>
<evidence type="ECO:0000259" key="1">
    <source>
        <dbReference type="PROSITE" id="PS50206"/>
    </source>
</evidence>
<dbReference type="SUPFAM" id="SSF52821">
    <property type="entry name" value="Rhodanese/Cell cycle control phosphatase"/>
    <property type="match status" value="1"/>
</dbReference>
<dbReference type="InterPro" id="IPR001763">
    <property type="entry name" value="Rhodanese-like_dom"/>
</dbReference>
<dbReference type="SMART" id="SM00450">
    <property type="entry name" value="RHOD"/>
    <property type="match status" value="1"/>
</dbReference>
<accession>A0ABV7V7H4</accession>
<name>A0ABV7V7H4_9SPHN</name>